<feature type="transmembrane region" description="Helical" evidence="10">
    <location>
        <begin position="558"/>
        <end position="578"/>
    </location>
</feature>
<feature type="domain" description="NADH:quinone oxidoreductase/Mrp antiporter transmembrane" evidence="11">
    <location>
        <begin position="123"/>
        <end position="394"/>
    </location>
</feature>
<dbReference type="Pfam" id="PF20501">
    <property type="entry name" value="MbhE"/>
    <property type="match status" value="1"/>
</dbReference>
<feature type="transmembrane region" description="Helical" evidence="10">
    <location>
        <begin position="158"/>
        <end position="182"/>
    </location>
</feature>
<dbReference type="KEGG" id="lcd:clem_05960"/>
<keyword evidence="4" id="KW-1003">Cell membrane</keyword>
<feature type="transmembrane region" description="Helical" evidence="10">
    <location>
        <begin position="294"/>
        <end position="312"/>
    </location>
</feature>
<evidence type="ECO:0000256" key="10">
    <source>
        <dbReference type="SAM" id="Phobius"/>
    </source>
</evidence>
<evidence type="ECO:0000313" key="16">
    <source>
        <dbReference type="Proteomes" id="UP000201728"/>
    </source>
</evidence>
<sequence>MIGIIALIFLMSLLSPFIIRMFSFRGAWVLPLPPLAGFLYFLYCTYWTTELPVTLSIPWFDAFGVALTFYLDGLSLLFAYLITGIGSIVVFYSVTYLRNHPLFNRFYAYLFLFMGSMLGLVLASNLITLFIFWELTSVSSYLLIGFDNKRQAAREAALNALLVTSAGGLALLTGFLLIGSVTHTFELTELLQHPAILRQNSLYGWILVLILIGAFTKSAQFPFHFWLPGAMKAPTPVSAYLHSATMVQAGVYLLARFYTLLSGTPLWFGFLTAFGGITMIGGLLLALREKDIKLVLAYTTVSALGSLIYMLASDQEEVIIACVAFIFAHALYKASLFLAAGNIQYQTGTRQLSRMHGLLHAMPATYATVLIAASSMAGLPPLLGFYVKELIYEAEQVIPFFSQILITIVILTNMGLVMLACVFVIKPALGRKPRKNSSESYFSMWFSGLTLALMTLFFSVFPSFIDQSLLAPAASSILHHPIHLKLELWHGVTPSFVLSLITLLGGFLLYLQRSKVLKWIGYFKFMVYYGPEFAYSRIINFILWFSNYQTRLIQNGRLTIYLMITLLTVAIILGSALMSTRINFSLAIISVPWFSVFLLFWVLVSAIAVAVATQLIIAVIFLGAFGMGVALFFLVNAAPDVAMTQVLVETLFVIIFALTLYKSQKIPSLETQTESQLFKILRLGIAISMGLIFTILLMAVISSPINNKLNQYFINNSVTLGHGRNIVNVILIDFRALDTMGEVIVLVIAALGIHGLLKRKLLGIWL</sequence>
<evidence type="ECO:0000256" key="3">
    <source>
        <dbReference type="ARBA" id="ARBA00022449"/>
    </source>
</evidence>
<feature type="transmembrane region" description="Helical" evidence="10">
    <location>
        <begin position="584"/>
        <end position="608"/>
    </location>
</feature>
<dbReference type="EMBL" id="CP016397">
    <property type="protein sequence ID" value="ASQ45747.1"/>
    <property type="molecule type" value="Genomic_DNA"/>
</dbReference>
<feature type="domain" description="NADH-Ubiquinone oxidoreductase (complex I) chain 5 N-terminal" evidence="12">
    <location>
        <begin position="62"/>
        <end position="107"/>
    </location>
</feature>
<evidence type="ECO:0000256" key="5">
    <source>
        <dbReference type="ARBA" id="ARBA00022692"/>
    </source>
</evidence>
<feature type="transmembrane region" description="Helical" evidence="10">
    <location>
        <begin position="615"/>
        <end position="635"/>
    </location>
</feature>
<feature type="domain" description="MrpA C-terminal/MbhE" evidence="14">
    <location>
        <begin position="683"/>
        <end position="759"/>
    </location>
</feature>
<dbReference type="InterPro" id="IPR001516">
    <property type="entry name" value="Proton_antipo_N"/>
</dbReference>
<feature type="transmembrane region" description="Helical" evidence="10">
    <location>
        <begin position="77"/>
        <end position="94"/>
    </location>
</feature>
<feature type="transmembrane region" description="Helical" evidence="10">
    <location>
        <begin position="202"/>
        <end position="227"/>
    </location>
</feature>
<dbReference type="PANTHER" id="PTHR43373">
    <property type="entry name" value="NA(+)/H(+) ANTIPORTER SUBUNIT"/>
    <property type="match status" value="1"/>
</dbReference>
<reference evidence="16" key="1">
    <citation type="submission" date="2016-07" db="EMBL/GenBank/DDBJ databases">
        <authorList>
            <person name="Florea S."/>
            <person name="Webb J.S."/>
            <person name="Jaromczyk J."/>
            <person name="Schardl C.L."/>
        </authorList>
    </citation>
    <scope>NUCLEOTIDE SEQUENCE [LARGE SCALE GENOMIC DNA]</scope>
    <source>
        <strain evidence="16">CDC-D5610</strain>
    </source>
</reference>
<gene>
    <name evidence="15" type="primary">mrpA</name>
    <name evidence="15" type="ORF">clem_05960</name>
</gene>
<evidence type="ECO:0000259" key="12">
    <source>
        <dbReference type="Pfam" id="PF00662"/>
    </source>
</evidence>
<dbReference type="InterPro" id="IPR001750">
    <property type="entry name" value="ND/Mrp_TM"/>
</dbReference>
<keyword evidence="7" id="KW-0406">Ion transport</keyword>
<dbReference type="OrthoDB" id="9811798at2"/>
<dbReference type="Pfam" id="PF13244">
    <property type="entry name" value="MbhD"/>
    <property type="match status" value="1"/>
</dbReference>
<dbReference type="RefSeq" id="WP_094090776.1">
    <property type="nucleotide sequence ID" value="NZ_CP016397.1"/>
</dbReference>
<feature type="transmembrane region" description="Helical" evidence="10">
    <location>
        <begin position="739"/>
        <end position="757"/>
    </location>
</feature>
<evidence type="ECO:0000259" key="13">
    <source>
        <dbReference type="Pfam" id="PF13244"/>
    </source>
</evidence>
<comment type="subcellular location">
    <subcellularLocation>
        <location evidence="1">Cell membrane</location>
        <topology evidence="1">Multi-pass membrane protein</topology>
    </subcellularLocation>
    <subcellularLocation>
        <location evidence="9">Membrane</location>
        <topology evidence="9">Multi-pass membrane protein</topology>
    </subcellularLocation>
</comment>
<dbReference type="Proteomes" id="UP000201728">
    <property type="component" value="Chromosome"/>
</dbReference>
<keyword evidence="5 9" id="KW-0812">Transmembrane</keyword>
<evidence type="ECO:0000256" key="9">
    <source>
        <dbReference type="RuleBase" id="RU000320"/>
    </source>
</evidence>
<keyword evidence="16" id="KW-1185">Reference proteome</keyword>
<evidence type="ECO:0000256" key="6">
    <source>
        <dbReference type="ARBA" id="ARBA00022989"/>
    </source>
</evidence>
<keyword evidence="3" id="KW-0050">Antiport</keyword>
<dbReference type="GO" id="GO:0006811">
    <property type="term" value="P:monoatomic ion transport"/>
    <property type="evidence" value="ECO:0007669"/>
    <property type="project" value="UniProtKB-KW"/>
</dbReference>
<evidence type="ECO:0000256" key="7">
    <source>
        <dbReference type="ARBA" id="ARBA00023065"/>
    </source>
</evidence>
<evidence type="ECO:0000259" key="11">
    <source>
        <dbReference type="Pfam" id="PF00361"/>
    </source>
</evidence>
<feature type="transmembrane region" description="Helical" evidence="10">
    <location>
        <begin position="318"/>
        <end position="340"/>
    </location>
</feature>
<evidence type="ECO:0000256" key="1">
    <source>
        <dbReference type="ARBA" id="ARBA00004651"/>
    </source>
</evidence>
<feature type="transmembrane region" description="Helical" evidence="10">
    <location>
        <begin position="681"/>
        <end position="701"/>
    </location>
</feature>
<feature type="transmembrane region" description="Helical" evidence="10">
    <location>
        <begin position="266"/>
        <end position="287"/>
    </location>
</feature>
<evidence type="ECO:0000313" key="15">
    <source>
        <dbReference type="EMBL" id="ASQ45747.1"/>
    </source>
</evidence>
<organism evidence="15 16">
    <name type="scientific">Legionella clemsonensis</name>
    <dbReference type="NCBI Taxonomy" id="1867846"/>
    <lineage>
        <taxon>Bacteria</taxon>
        <taxon>Pseudomonadati</taxon>
        <taxon>Pseudomonadota</taxon>
        <taxon>Gammaproteobacteria</taxon>
        <taxon>Legionellales</taxon>
        <taxon>Legionellaceae</taxon>
        <taxon>Legionella</taxon>
    </lineage>
</organism>
<accession>A0A222P1N8</accession>
<feature type="domain" description="MrpA C-terminal/MbhD" evidence="13">
    <location>
        <begin position="602"/>
        <end position="664"/>
    </location>
</feature>
<dbReference type="GO" id="GO:0015297">
    <property type="term" value="F:antiporter activity"/>
    <property type="evidence" value="ECO:0007669"/>
    <property type="project" value="UniProtKB-KW"/>
</dbReference>
<dbReference type="AlphaFoldDB" id="A0A222P1N8"/>
<feature type="transmembrane region" description="Helical" evidence="10">
    <location>
        <begin position="445"/>
        <end position="465"/>
    </location>
</feature>
<feature type="transmembrane region" description="Helical" evidence="10">
    <location>
        <begin position="361"/>
        <end position="380"/>
    </location>
</feature>
<evidence type="ECO:0000256" key="2">
    <source>
        <dbReference type="ARBA" id="ARBA00022448"/>
    </source>
</evidence>
<feature type="transmembrane region" description="Helical" evidence="10">
    <location>
        <begin position="106"/>
        <end position="123"/>
    </location>
</feature>
<evidence type="ECO:0000256" key="4">
    <source>
        <dbReference type="ARBA" id="ARBA00022475"/>
    </source>
</evidence>
<dbReference type="PANTHER" id="PTHR43373:SF1">
    <property type="entry name" value="NA(+)_H(+) ANTIPORTER SUBUNIT A"/>
    <property type="match status" value="1"/>
</dbReference>
<evidence type="ECO:0000256" key="8">
    <source>
        <dbReference type="ARBA" id="ARBA00023136"/>
    </source>
</evidence>
<dbReference type="InterPro" id="IPR050616">
    <property type="entry name" value="CPA3_Na-H_Antiporter_A"/>
</dbReference>
<proteinExistence type="predicted"/>
<dbReference type="Pfam" id="PF00361">
    <property type="entry name" value="Proton_antipo_M"/>
    <property type="match status" value="1"/>
</dbReference>
<dbReference type="GO" id="GO:0005886">
    <property type="term" value="C:plasma membrane"/>
    <property type="evidence" value="ECO:0007669"/>
    <property type="project" value="UniProtKB-SubCell"/>
</dbReference>
<name>A0A222P1N8_9GAMM</name>
<dbReference type="PRINTS" id="PR01434">
    <property type="entry name" value="NADHDHGNASE5"/>
</dbReference>
<feature type="transmembrane region" description="Helical" evidence="10">
    <location>
        <begin position="400"/>
        <end position="425"/>
    </location>
</feature>
<dbReference type="Pfam" id="PF00662">
    <property type="entry name" value="Proton_antipo_N"/>
    <property type="match status" value="1"/>
</dbReference>
<dbReference type="InterPro" id="IPR025383">
    <property type="entry name" value="MrpA_C/MbhD"/>
</dbReference>
<keyword evidence="8 10" id="KW-0472">Membrane</keyword>
<protein>
    <submittedName>
        <fullName evidence="15">Na(+)/H(+) antiporter subunit A</fullName>
    </submittedName>
</protein>
<feature type="transmembrane region" description="Helical" evidence="10">
    <location>
        <begin position="488"/>
        <end position="511"/>
    </location>
</feature>
<dbReference type="InterPro" id="IPR046806">
    <property type="entry name" value="MrpA_C/MbhE"/>
</dbReference>
<evidence type="ECO:0000259" key="14">
    <source>
        <dbReference type="Pfam" id="PF20501"/>
    </source>
</evidence>
<keyword evidence="6 10" id="KW-1133">Transmembrane helix</keyword>
<keyword evidence="2" id="KW-0813">Transport</keyword>
<feature type="transmembrane region" description="Helical" evidence="10">
    <location>
        <begin position="641"/>
        <end position="661"/>
    </location>
</feature>